<evidence type="ECO:0000313" key="4">
    <source>
        <dbReference type="Proteomes" id="UP000516428"/>
    </source>
</evidence>
<keyword evidence="4" id="KW-1185">Reference proteome</keyword>
<accession>A0A7H1BCL6</accession>
<dbReference type="PROSITE" id="PS51257">
    <property type="entry name" value="PROKAR_LIPOPROTEIN"/>
    <property type="match status" value="1"/>
</dbReference>
<sequence length="260" mass="27701">MTVRRPHRTARVLAVTAATAALAAGLTACGADAGDDTRPEHRSFALQGRTLTVDSDDSALELVPADGDEVKVTRWFQGSTVIGSDPRTTWRWDGDEDRLTLRLDCSGFIADCSSRHRVEVPRGVEVVVRTDEGSVRATGFRHGLDITSQDGSVRIGNSAGPLRVRSDDGSVKATGIDARQVSVRTQDGSADLDLRTVPDRVDAVSDDGSLDVALPGSAAYRVSSHTDDGSVRVSVPRDADSAHRVTVRTQDGKVTLRTAN</sequence>
<organism evidence="3 4">
    <name type="scientific">Streptomyces xanthii</name>
    <dbReference type="NCBI Taxonomy" id="2768069"/>
    <lineage>
        <taxon>Bacteria</taxon>
        <taxon>Bacillati</taxon>
        <taxon>Actinomycetota</taxon>
        <taxon>Actinomycetes</taxon>
        <taxon>Kitasatosporales</taxon>
        <taxon>Streptomycetaceae</taxon>
        <taxon>Streptomyces</taxon>
    </lineage>
</organism>
<feature type="chain" id="PRO_5039553498" evidence="1">
    <location>
        <begin position="24"/>
        <end position="260"/>
    </location>
</feature>
<gene>
    <name evidence="3" type="ORF">IAG42_24715</name>
</gene>
<evidence type="ECO:0000313" key="3">
    <source>
        <dbReference type="EMBL" id="QNS06471.1"/>
    </source>
</evidence>
<proteinExistence type="predicted"/>
<reference evidence="3 4" key="1">
    <citation type="submission" date="2020-09" db="EMBL/GenBank/DDBJ databases">
        <title>A novel species.</title>
        <authorList>
            <person name="Gao J."/>
        </authorList>
    </citation>
    <scope>NUCLEOTIDE SEQUENCE [LARGE SCALE GENOMIC DNA]</scope>
    <source>
        <strain evidence="3 4">CRXT-Y-14</strain>
    </source>
</reference>
<protein>
    <submittedName>
        <fullName evidence="3">DUF4097 family beta strand repeat protein</fullName>
    </submittedName>
</protein>
<name>A0A7H1BCL6_9ACTN</name>
<dbReference type="RefSeq" id="WP_188339153.1">
    <property type="nucleotide sequence ID" value="NZ_CP061281.1"/>
</dbReference>
<dbReference type="EMBL" id="CP061281">
    <property type="protein sequence ID" value="QNS06471.1"/>
    <property type="molecule type" value="Genomic_DNA"/>
</dbReference>
<feature type="domain" description="DUF4097" evidence="2">
    <location>
        <begin position="126"/>
        <end position="256"/>
    </location>
</feature>
<feature type="signal peptide" evidence="1">
    <location>
        <begin position="1"/>
        <end position="23"/>
    </location>
</feature>
<dbReference type="AlphaFoldDB" id="A0A7H1BCL6"/>
<dbReference type="KEGG" id="sxn:IAG42_24715"/>
<keyword evidence="1" id="KW-0732">Signal</keyword>
<dbReference type="Pfam" id="PF13349">
    <property type="entry name" value="DUF4097"/>
    <property type="match status" value="1"/>
</dbReference>
<evidence type="ECO:0000256" key="1">
    <source>
        <dbReference type="SAM" id="SignalP"/>
    </source>
</evidence>
<dbReference type="InterPro" id="IPR025164">
    <property type="entry name" value="Toastrack_DUF4097"/>
</dbReference>
<dbReference type="Proteomes" id="UP000516428">
    <property type="component" value="Chromosome"/>
</dbReference>
<evidence type="ECO:0000259" key="2">
    <source>
        <dbReference type="Pfam" id="PF13349"/>
    </source>
</evidence>